<dbReference type="InterPro" id="IPR011009">
    <property type="entry name" value="Kinase-like_dom_sf"/>
</dbReference>
<dbReference type="PROSITE" id="PS50011">
    <property type="entry name" value="PROTEIN_KINASE_DOM"/>
    <property type="match status" value="1"/>
</dbReference>
<dbReference type="PROSITE" id="PS00109">
    <property type="entry name" value="PROTEIN_KINASE_TYR"/>
    <property type="match status" value="1"/>
</dbReference>
<evidence type="ECO:0000256" key="4">
    <source>
        <dbReference type="ARBA" id="ARBA00022840"/>
    </source>
</evidence>
<feature type="region of interest" description="Disordered" evidence="5">
    <location>
        <begin position="305"/>
        <end position="334"/>
    </location>
</feature>
<dbReference type="RefSeq" id="WP_267540925.1">
    <property type="nucleotide sequence ID" value="NZ_JAPNKA010000001.1"/>
</dbReference>
<keyword evidence="6" id="KW-1133">Transmembrane helix</keyword>
<keyword evidence="9" id="KW-1185">Reference proteome</keyword>
<dbReference type="InterPro" id="IPR008266">
    <property type="entry name" value="Tyr_kinase_AS"/>
</dbReference>
<reference evidence="8 9" key="1">
    <citation type="submission" date="2022-11" db="EMBL/GenBank/DDBJ databases">
        <title>Minimal conservation of predation-associated metabolite biosynthetic gene clusters underscores biosynthetic potential of Myxococcota including descriptions for ten novel species: Archangium lansinium sp. nov., Myxococcus landrumus sp. nov., Nannocystis bai.</title>
        <authorList>
            <person name="Ahearne A."/>
            <person name="Stevens C."/>
            <person name="Phillips K."/>
        </authorList>
    </citation>
    <scope>NUCLEOTIDE SEQUENCE [LARGE SCALE GENOMIC DNA]</scope>
    <source>
        <strain evidence="8 9">MIWBW</strain>
    </source>
</reference>
<accession>A0ABT4AKX5</accession>
<dbReference type="EMBL" id="JAPNKA010000001">
    <property type="protein sequence ID" value="MCY1082352.1"/>
    <property type="molecule type" value="Genomic_DNA"/>
</dbReference>
<evidence type="ECO:0000256" key="5">
    <source>
        <dbReference type="SAM" id="MobiDB-lite"/>
    </source>
</evidence>
<feature type="domain" description="Protein kinase" evidence="7">
    <location>
        <begin position="13"/>
        <end position="284"/>
    </location>
</feature>
<keyword evidence="6" id="KW-0472">Membrane</keyword>
<comment type="caution">
    <text evidence="8">The sequence shown here is derived from an EMBL/GenBank/DDBJ whole genome shotgun (WGS) entry which is preliminary data.</text>
</comment>
<evidence type="ECO:0000256" key="2">
    <source>
        <dbReference type="ARBA" id="ARBA00022741"/>
    </source>
</evidence>
<organism evidence="8 9">
    <name type="scientific">Archangium lansingense</name>
    <dbReference type="NCBI Taxonomy" id="2995310"/>
    <lineage>
        <taxon>Bacteria</taxon>
        <taxon>Pseudomonadati</taxon>
        <taxon>Myxococcota</taxon>
        <taxon>Myxococcia</taxon>
        <taxon>Myxococcales</taxon>
        <taxon>Cystobacterineae</taxon>
        <taxon>Archangiaceae</taxon>
        <taxon>Archangium</taxon>
    </lineage>
</organism>
<dbReference type="Gene3D" id="3.30.200.20">
    <property type="entry name" value="Phosphorylase Kinase, domain 1"/>
    <property type="match status" value="1"/>
</dbReference>
<keyword evidence="2" id="KW-0547">Nucleotide-binding</keyword>
<dbReference type="PANTHER" id="PTHR43289">
    <property type="entry name" value="MITOGEN-ACTIVATED PROTEIN KINASE KINASE KINASE 20-RELATED"/>
    <property type="match status" value="1"/>
</dbReference>
<dbReference type="GO" id="GO:0016301">
    <property type="term" value="F:kinase activity"/>
    <property type="evidence" value="ECO:0007669"/>
    <property type="project" value="UniProtKB-KW"/>
</dbReference>
<feature type="region of interest" description="Disordered" evidence="5">
    <location>
        <begin position="372"/>
        <end position="463"/>
    </location>
</feature>
<dbReference type="Pfam" id="PF00069">
    <property type="entry name" value="Pkinase"/>
    <property type="match status" value="1"/>
</dbReference>
<proteinExistence type="predicted"/>
<keyword evidence="6" id="KW-0812">Transmembrane</keyword>
<dbReference type="InterPro" id="IPR000719">
    <property type="entry name" value="Prot_kinase_dom"/>
</dbReference>
<feature type="compositionally biased region" description="Low complexity" evidence="5">
    <location>
        <begin position="446"/>
        <end position="455"/>
    </location>
</feature>
<dbReference type="Proteomes" id="UP001207654">
    <property type="component" value="Unassembled WGS sequence"/>
</dbReference>
<keyword evidence="1" id="KW-0808">Transferase</keyword>
<dbReference type="PANTHER" id="PTHR43289:SF6">
    <property type="entry name" value="SERINE_THREONINE-PROTEIN KINASE NEKL-3"/>
    <property type="match status" value="1"/>
</dbReference>
<evidence type="ECO:0000313" key="9">
    <source>
        <dbReference type="Proteomes" id="UP001207654"/>
    </source>
</evidence>
<protein>
    <submittedName>
        <fullName evidence="8">Serine/threonine-protein kinase</fullName>
    </submittedName>
</protein>
<keyword evidence="4" id="KW-0067">ATP-binding</keyword>
<gene>
    <name evidence="8" type="ORF">OV287_48700</name>
</gene>
<dbReference type="Gene3D" id="1.10.510.10">
    <property type="entry name" value="Transferase(Phosphotransferase) domain 1"/>
    <property type="match status" value="1"/>
</dbReference>
<evidence type="ECO:0000256" key="1">
    <source>
        <dbReference type="ARBA" id="ARBA00022679"/>
    </source>
</evidence>
<evidence type="ECO:0000256" key="6">
    <source>
        <dbReference type="SAM" id="Phobius"/>
    </source>
</evidence>
<evidence type="ECO:0000313" key="8">
    <source>
        <dbReference type="EMBL" id="MCY1082352.1"/>
    </source>
</evidence>
<sequence length="542" mass="56950">MSSIEPGTTVGRYRVIRLLAQGGMAEVYRAEQALTGGIVRPVALKVIRPEYSESEDFREMFLDEARTACTLSHPNIVHIYEVGEVDGLLYMAMELVAGVSLTEVERALRERGERFLDEALLAVGIATCSALEAVHERPNLVHRDVSPQNLMLSAGGSLKLIDFGIAKAATNRNLTRAGTTKGKAGYFSPEQAKGKLLDGRSDLFSLGVTLYQLAAGVGPLDAYPTLISRNTALVRGDWEPLSRVCPNLPRGFISVVERAMRVKLEERYPDARTMREELESAAFAAGLPVGPGSLTGYVRAEGEAVSVSTSPRRNRAGGTGAAQPSVATASRAPTARALPGGRKVWAPVAGVVVGLTLSLVGGAFVLSRQAPAPVESPAPVPPVATPTPAPKPPTAVAEAPVPTPAPEPPAVAPAPEARPEPPSAPSAAAVVTRSKREPKRSRDQAHAVAAPASAPAPAPAQEVLSGEGTLRIGAAPGIQGQVKLPGRGLEEIPLDLRRWKAGHYSLQFTSSGGSASCSVKVLPERRTLVVFDGKGCTVSYRD</sequence>
<dbReference type="SUPFAM" id="SSF56112">
    <property type="entry name" value="Protein kinase-like (PK-like)"/>
    <property type="match status" value="1"/>
</dbReference>
<feature type="transmembrane region" description="Helical" evidence="6">
    <location>
        <begin position="344"/>
        <end position="366"/>
    </location>
</feature>
<evidence type="ECO:0000259" key="7">
    <source>
        <dbReference type="PROSITE" id="PS50011"/>
    </source>
</evidence>
<dbReference type="CDD" id="cd14014">
    <property type="entry name" value="STKc_PknB_like"/>
    <property type="match status" value="1"/>
</dbReference>
<keyword evidence="3 8" id="KW-0418">Kinase</keyword>
<evidence type="ECO:0000256" key="3">
    <source>
        <dbReference type="ARBA" id="ARBA00022777"/>
    </source>
</evidence>
<name>A0ABT4AKX5_9BACT</name>
<dbReference type="PRINTS" id="PR01217">
    <property type="entry name" value="PRICHEXTENSN"/>
</dbReference>
<feature type="compositionally biased region" description="Pro residues" evidence="5">
    <location>
        <begin position="374"/>
        <end position="393"/>
    </location>
</feature>
<feature type="compositionally biased region" description="Pro residues" evidence="5">
    <location>
        <begin position="401"/>
        <end position="412"/>
    </location>
</feature>